<evidence type="ECO:0000313" key="1">
    <source>
        <dbReference type="EMBL" id="QNV38732.1"/>
    </source>
</evidence>
<dbReference type="AlphaFoldDB" id="A0A7H2BGD6"/>
<keyword evidence="2" id="KW-1185">Reference proteome</keyword>
<organism evidence="1 2">
    <name type="scientific">Rothia terrae</name>
    <dbReference type="NCBI Taxonomy" id="396015"/>
    <lineage>
        <taxon>Bacteria</taxon>
        <taxon>Bacillati</taxon>
        <taxon>Actinomycetota</taxon>
        <taxon>Actinomycetes</taxon>
        <taxon>Micrococcales</taxon>
        <taxon>Micrococcaceae</taxon>
        <taxon>Rothia</taxon>
    </lineage>
</organism>
<dbReference type="GeneID" id="96623720"/>
<dbReference type="Proteomes" id="UP000516404">
    <property type="component" value="Chromosome"/>
</dbReference>
<dbReference type="KEGG" id="rter:IDM49_05685"/>
<reference evidence="1 2" key="1">
    <citation type="submission" date="2020-09" db="EMBL/GenBank/DDBJ databases">
        <title>Investigation of environmental microbes.</title>
        <authorList>
            <person name="Ou Y."/>
            <person name="Kang Q."/>
        </authorList>
    </citation>
    <scope>NUCLEOTIDE SEQUENCE [LARGE SCALE GENOMIC DNA]</scope>
    <source>
        <strain evidence="1 2">KJZ-14</strain>
    </source>
</reference>
<gene>
    <name evidence="1" type="ORF">IDM49_05685</name>
</gene>
<sequence>MPRTLIKPEGATRKRSLGFLAWWWIETFLVNGPGDAHGTPVKRGDEFGGFIVDCYLLDENGDRLVDSAFFSRPKGCDKSGMAAHLAIFEAFGPCRFLGWAEGGEYYEFLGQRYYYSPGEPMGRPVTDPVVRVMATEEGQTGNTYDNIYVNLTEGPLSALTAQGMDVGLTRVKLPDGGEIVPTSSGSASKDGGKETFVVFDETHLYNIKRLRDMYSTVKRNLAKRAKGAGTWYLETTTMYAPGEDSIAEATYQMAQAIEDGKFRGRARMLYDHRGSQLSDLNNHDKLREAIIESYGEALEWNSVEGIMDDILDLRSTVNDSRRYFLNALVEGSNAWLTLDTIQKATAGLPEKWGGIVNNGDKITLGFDGALTHDATALVACRVEDGLIFPLLIQERPDGPEARDWRVNIKKFETAVDSAFERFEVVGFFADPPYWYDQVDDWEKKYGDRLVATATGKGKIAFYTSFDSSMHRALQRLKIALGDGRAKVIPNRQLKRHLQNAQKWTRSRNFEVIGKESKNSVRKIDAAIAATLAYEARANYLAKPEQQEKPKDTFVPFRAY</sequence>
<protein>
    <submittedName>
        <fullName evidence="1">Terminase</fullName>
    </submittedName>
</protein>
<name>A0A7H2BGD6_9MICC</name>
<accession>A0A7H2BGD6</accession>
<dbReference type="RefSeq" id="WP_190725328.1">
    <property type="nucleotide sequence ID" value="NZ_CP061539.1"/>
</dbReference>
<proteinExistence type="predicted"/>
<dbReference type="EMBL" id="CP061539">
    <property type="protein sequence ID" value="QNV38732.1"/>
    <property type="molecule type" value="Genomic_DNA"/>
</dbReference>
<evidence type="ECO:0000313" key="2">
    <source>
        <dbReference type="Proteomes" id="UP000516404"/>
    </source>
</evidence>